<comment type="caution">
    <text evidence="1">The sequence shown here is derived from an EMBL/GenBank/DDBJ whole genome shotgun (WGS) entry which is preliminary data.</text>
</comment>
<evidence type="ECO:0000313" key="2">
    <source>
        <dbReference type="Proteomes" id="UP000225062"/>
    </source>
</evidence>
<dbReference type="Proteomes" id="UP000225062">
    <property type="component" value="Unassembled WGS sequence"/>
</dbReference>
<organism evidence="1 2">
    <name type="scientific">Bacillus wiedmannii</name>
    <dbReference type="NCBI Taxonomy" id="1890302"/>
    <lineage>
        <taxon>Bacteria</taxon>
        <taxon>Bacillati</taxon>
        <taxon>Bacillota</taxon>
        <taxon>Bacilli</taxon>
        <taxon>Bacillales</taxon>
        <taxon>Bacillaceae</taxon>
        <taxon>Bacillus</taxon>
        <taxon>Bacillus cereus group</taxon>
    </lineage>
</organism>
<accession>A0ABD6TXA6</accession>
<reference evidence="1 2" key="1">
    <citation type="submission" date="2017-09" db="EMBL/GenBank/DDBJ databases">
        <title>Large-scale bioinformatics analysis of Bacillus genomes uncovers conserved roles of natural products in bacterial physiology.</title>
        <authorList>
            <consortium name="Agbiome Team Llc"/>
            <person name="Bleich R.M."/>
            <person name="Grubbs K.J."/>
            <person name="Santa Maria K.C."/>
            <person name="Allen S.E."/>
            <person name="Farag S."/>
            <person name="Shank E.A."/>
            <person name="Bowers A."/>
        </authorList>
    </citation>
    <scope>NUCLEOTIDE SEQUENCE [LARGE SCALE GENOMIC DNA]</scope>
    <source>
        <strain evidence="1 2">AFS032503</strain>
    </source>
</reference>
<sequence length="63" mass="7646">MLHCNEFIRAINIPKSEFIHIQNEGDSICIKGYVYKVNRREFVYLDNLYVYLKALFWCEELNK</sequence>
<evidence type="ECO:0000313" key="1">
    <source>
        <dbReference type="EMBL" id="PHG22799.1"/>
    </source>
</evidence>
<dbReference type="RefSeq" id="WP_098084271.1">
    <property type="nucleotide sequence ID" value="NZ_NUBD01000008.1"/>
</dbReference>
<dbReference type="EMBL" id="NUUI01000011">
    <property type="protein sequence ID" value="PHG22799.1"/>
    <property type="molecule type" value="Genomic_DNA"/>
</dbReference>
<dbReference type="AlphaFoldDB" id="A0ABD6TXA6"/>
<protein>
    <submittedName>
        <fullName evidence="1">Uncharacterized protein</fullName>
    </submittedName>
</protein>
<proteinExistence type="predicted"/>
<name>A0ABD6TXA6_9BACI</name>
<gene>
    <name evidence="1" type="ORF">COI74_06785</name>
</gene>